<feature type="compositionally biased region" description="Basic residues" evidence="1">
    <location>
        <begin position="73"/>
        <end position="83"/>
    </location>
</feature>
<keyword evidence="3" id="KW-1185">Reference proteome</keyword>
<feature type="compositionally biased region" description="Basic and acidic residues" evidence="1">
    <location>
        <begin position="84"/>
        <end position="93"/>
    </location>
</feature>
<evidence type="ECO:0000313" key="3">
    <source>
        <dbReference type="Proteomes" id="UP000008021"/>
    </source>
</evidence>
<name>A0A0E0CDS7_9ORYZ</name>
<feature type="region of interest" description="Disordered" evidence="1">
    <location>
        <begin position="49"/>
        <end position="139"/>
    </location>
</feature>
<dbReference type="EnsemblPlants" id="OMERI02G00310.1">
    <property type="protein sequence ID" value="OMERI02G00310.1"/>
    <property type="gene ID" value="OMERI02G00310"/>
</dbReference>
<evidence type="ECO:0000256" key="1">
    <source>
        <dbReference type="SAM" id="MobiDB-lite"/>
    </source>
</evidence>
<reference evidence="2" key="1">
    <citation type="submission" date="2015-04" db="UniProtKB">
        <authorList>
            <consortium name="EnsemblPlants"/>
        </authorList>
    </citation>
    <scope>IDENTIFICATION</scope>
</reference>
<organism evidence="2">
    <name type="scientific">Oryza meridionalis</name>
    <dbReference type="NCBI Taxonomy" id="40149"/>
    <lineage>
        <taxon>Eukaryota</taxon>
        <taxon>Viridiplantae</taxon>
        <taxon>Streptophyta</taxon>
        <taxon>Embryophyta</taxon>
        <taxon>Tracheophyta</taxon>
        <taxon>Spermatophyta</taxon>
        <taxon>Magnoliopsida</taxon>
        <taxon>Liliopsida</taxon>
        <taxon>Poales</taxon>
        <taxon>Poaceae</taxon>
        <taxon>BOP clade</taxon>
        <taxon>Oryzoideae</taxon>
        <taxon>Oryzeae</taxon>
        <taxon>Oryzinae</taxon>
        <taxon>Oryza</taxon>
    </lineage>
</organism>
<proteinExistence type="predicted"/>
<dbReference type="Gramene" id="OMERI02G00310.1">
    <property type="protein sequence ID" value="OMERI02G00310.1"/>
    <property type="gene ID" value="OMERI02G00310"/>
</dbReference>
<dbReference type="HOGENOM" id="CLU_1491222_0_0_1"/>
<reference evidence="2" key="2">
    <citation type="submission" date="2018-05" db="EMBL/GenBank/DDBJ databases">
        <title>OmerRS3 (Oryza meridionalis Reference Sequence Version 3).</title>
        <authorList>
            <person name="Zhang J."/>
            <person name="Kudrna D."/>
            <person name="Lee S."/>
            <person name="Talag J."/>
            <person name="Welchert J."/>
            <person name="Wing R.A."/>
        </authorList>
    </citation>
    <scope>NUCLEOTIDE SEQUENCE [LARGE SCALE GENOMIC DNA]</scope>
    <source>
        <strain evidence="2">cv. OR44</strain>
    </source>
</reference>
<accession>A0A0E0CDS7</accession>
<feature type="compositionally biased region" description="Basic and acidic residues" evidence="1">
    <location>
        <begin position="114"/>
        <end position="139"/>
    </location>
</feature>
<dbReference type="AlphaFoldDB" id="A0A0E0CDS7"/>
<protein>
    <submittedName>
        <fullName evidence="2">Uncharacterized protein</fullName>
    </submittedName>
</protein>
<sequence length="213" mass="25249">MEREIEMSEMETGKAIELVLKRLDEARTRMDGVEKLLRILICREEKRAKGWEEEEEVDKMQMVTAAAGGGSSSRRRKAIKRNVKAKEADRKETEEEGNQVKKTTSQQLKRKRKKEEDASEKKKKRQTEEAEAEMKKIEARKAKQEAYERYLANFFDFEPFPRTPDHILNEMPEEERAGENRLAAFADSIMERRRLLYQRCIKDYMDKDKDDHE</sequence>
<evidence type="ECO:0000313" key="2">
    <source>
        <dbReference type="EnsemblPlants" id="OMERI02G00310.1"/>
    </source>
</evidence>
<dbReference type="Proteomes" id="UP000008021">
    <property type="component" value="Chromosome 2"/>
</dbReference>